<organism evidence="2 3">
    <name type="scientific">Timema podura</name>
    <name type="common">Walking stick</name>
    <dbReference type="NCBI Taxonomy" id="61482"/>
    <lineage>
        <taxon>Eukaryota</taxon>
        <taxon>Metazoa</taxon>
        <taxon>Ecdysozoa</taxon>
        <taxon>Arthropoda</taxon>
        <taxon>Hexapoda</taxon>
        <taxon>Insecta</taxon>
        <taxon>Pterygota</taxon>
        <taxon>Neoptera</taxon>
        <taxon>Polyneoptera</taxon>
        <taxon>Phasmatodea</taxon>
        <taxon>Timematodea</taxon>
        <taxon>Timematoidea</taxon>
        <taxon>Timematidae</taxon>
        <taxon>Timema</taxon>
    </lineage>
</organism>
<dbReference type="Proteomes" id="UP001153148">
    <property type="component" value="Unassembled WGS sequence"/>
</dbReference>
<feature type="non-terminal residue" evidence="2">
    <location>
        <position position="387"/>
    </location>
</feature>
<evidence type="ECO:0000256" key="1">
    <source>
        <dbReference type="SAM" id="MobiDB-lite"/>
    </source>
</evidence>
<feature type="region of interest" description="Disordered" evidence="1">
    <location>
        <begin position="338"/>
        <end position="387"/>
    </location>
</feature>
<accession>A0ABN7NW55</accession>
<dbReference type="EMBL" id="CAJPIN010008624">
    <property type="protein sequence ID" value="CAG2059057.1"/>
    <property type="molecule type" value="Genomic_DNA"/>
</dbReference>
<protein>
    <submittedName>
        <fullName evidence="2">Uncharacterized protein</fullName>
    </submittedName>
</protein>
<feature type="compositionally biased region" description="Basic and acidic residues" evidence="1">
    <location>
        <begin position="354"/>
        <end position="370"/>
    </location>
</feature>
<feature type="compositionally biased region" description="Basic and acidic residues" evidence="1">
    <location>
        <begin position="172"/>
        <end position="183"/>
    </location>
</feature>
<evidence type="ECO:0000313" key="2">
    <source>
        <dbReference type="EMBL" id="CAG2059057.1"/>
    </source>
</evidence>
<comment type="caution">
    <text evidence="2">The sequence shown here is derived from an EMBL/GenBank/DDBJ whole genome shotgun (WGS) entry which is preliminary data.</text>
</comment>
<name>A0ABN7NW55_TIMPD</name>
<feature type="compositionally biased region" description="Basic and acidic residues" evidence="1">
    <location>
        <begin position="149"/>
        <end position="163"/>
    </location>
</feature>
<evidence type="ECO:0000313" key="3">
    <source>
        <dbReference type="Proteomes" id="UP001153148"/>
    </source>
</evidence>
<gene>
    <name evidence="2" type="ORF">TPAB3V08_LOCUS6023</name>
</gene>
<feature type="region of interest" description="Disordered" evidence="1">
    <location>
        <begin position="94"/>
        <end position="183"/>
    </location>
</feature>
<keyword evidence="3" id="KW-1185">Reference proteome</keyword>
<feature type="compositionally biased region" description="Basic and acidic residues" evidence="1">
    <location>
        <begin position="94"/>
        <end position="105"/>
    </location>
</feature>
<sequence>MVGDVDKGAEDYQFPESLLTKKSYTDQYQRDMPMDAESLLLGRLLGAPQVFNPLYNTPDEFRAGIETRDVDEEDQYLQAEDTEQKVKLNRHLNIPEEPRTGDGDNHQTPPQSSRHHGTPVAFHTGDGDDRITSQSGPHYNTPDGFRAGQETRDEGRGGNERVDPSFSQDYNTPDRFRQGQESRDDVVFLDQDLREELLRFAGDDDNEIPGNLGGFPMKERFTEGFQDQGSSRIRVPPRHLSPEVQRLAGMFHDSKNTNEHQPSKGTGYTEGGLVFLPEHRSTWLTDISRLSENSATEPGSMSSRAEQAVLQDVLDDGLDELLGEYDAVDAGFKRRERLDVKKPGPQFSTNNYAFHHDGGEKEEAATDKNGRRAQLNMPRPTSRRNSG</sequence>
<reference evidence="2" key="1">
    <citation type="submission" date="2021-03" db="EMBL/GenBank/DDBJ databases">
        <authorList>
            <person name="Tran Van P."/>
        </authorList>
    </citation>
    <scope>NUCLEOTIDE SEQUENCE</scope>
</reference>
<proteinExistence type="predicted"/>